<proteinExistence type="evidence at transcript level"/>
<feature type="domain" description="VWFA" evidence="2">
    <location>
        <begin position="240"/>
        <end position="425"/>
    </location>
</feature>
<dbReference type="Gene3D" id="3.40.50.410">
    <property type="entry name" value="von Willebrand factor, type A domain"/>
    <property type="match status" value="2"/>
</dbReference>
<dbReference type="PANTHER" id="PTHR24020:SF20">
    <property type="entry name" value="PH DOMAIN-CONTAINING PROTEIN"/>
    <property type="match status" value="1"/>
</dbReference>
<dbReference type="PRINTS" id="PR00453">
    <property type="entry name" value="VWFADOMAIN"/>
</dbReference>
<sequence>MWKINLVVAITLCVFSHAAFLNGGAHTRVKRLSPDCPEECAQRPLEISLVVDASSSIGPSNFARCLAFLEDFVGMFKISPNLVRVSMVTFGQIAYAEGAFGLDANKNLEDLKLAISKTPYHAGSATNTSGGIDYMLENQATPQQVRSGVRHVVMVITDGRSQRKLDTRDAARRAQNRTKDVFAIGVGPAVSAAELHTIASDGRHVIRVDSYDMLVDIKKRLAYEACNVPTFPECEMDPVDIAFVIDSSRSVGQDNFTKGMDFVRDFVQSFQVDPLHVRFAAVTYGNIVYEEDVFHFITYKTKKEVLDRLNRTVYHQGGATHTWEALKFMREQMMPHARSGIPRICIVITDGASQQPRDTEREAKLAQDEGIVTYAVGVGKLKERQPDGSWTGALNREELAAIAGAEPRLVLVDNYQKLNVIKETMINMTCSGILNDVSHRGASAADQYLQQL</sequence>
<dbReference type="CDD" id="cd01450">
    <property type="entry name" value="vWFA_subfamily_ECM"/>
    <property type="match status" value="2"/>
</dbReference>
<dbReference type="SUPFAM" id="SSF53300">
    <property type="entry name" value="vWA-like"/>
    <property type="match status" value="2"/>
</dbReference>
<dbReference type="PANTHER" id="PTHR24020">
    <property type="entry name" value="COLLAGEN ALPHA"/>
    <property type="match status" value="1"/>
</dbReference>
<reference evidence="3" key="1">
    <citation type="submission" date="2023-10" db="EMBL/GenBank/DDBJ databases">
        <title>A vampire's tale: a novel family of anti-platelet proteins from the marine snail Cumia reticulata.</title>
        <authorList>
            <person name="Modica M.V."/>
            <person name="Gerdol M."/>
            <person name="Fracarossi D."/>
            <person name="Cervelli M."/>
            <person name="Reinoso Sanchez J.F."/>
            <person name="Leone S."/>
            <person name="Tartaglia G."/>
            <person name="Milanetti E."/>
            <person name="Vassalli Q.A."/>
            <person name="Ruggeri Z.M."/>
            <person name="Oliverio M."/>
        </authorList>
    </citation>
    <scope>NUCLEOTIDE SEQUENCE</scope>
</reference>
<dbReference type="SMART" id="SM00327">
    <property type="entry name" value="VWA"/>
    <property type="match status" value="2"/>
</dbReference>
<feature type="chain" id="PRO_5041666404" evidence="1">
    <location>
        <begin position="19"/>
        <end position="452"/>
    </location>
</feature>
<feature type="signal peptide" evidence="1">
    <location>
        <begin position="1"/>
        <end position="18"/>
    </location>
</feature>
<evidence type="ECO:0000256" key="1">
    <source>
        <dbReference type="SAM" id="SignalP"/>
    </source>
</evidence>
<dbReference type="AlphaFoldDB" id="A0AA96ZQD7"/>
<evidence type="ECO:0000313" key="3">
    <source>
        <dbReference type="EMBL" id="WNX29091.1"/>
    </source>
</evidence>
<evidence type="ECO:0000259" key="2">
    <source>
        <dbReference type="PROSITE" id="PS50234"/>
    </source>
</evidence>
<dbReference type="EMBL" id="OR651428">
    <property type="protein sequence ID" value="WNX29091.1"/>
    <property type="molecule type" value="mRNA"/>
</dbReference>
<feature type="domain" description="VWFA" evidence="2">
    <location>
        <begin position="46"/>
        <end position="221"/>
    </location>
</feature>
<protein>
    <submittedName>
        <fullName evidence="3">VWACP-8</fullName>
    </submittedName>
</protein>
<dbReference type="InterPro" id="IPR036465">
    <property type="entry name" value="vWFA_dom_sf"/>
</dbReference>
<dbReference type="Pfam" id="PF00092">
    <property type="entry name" value="VWA"/>
    <property type="match status" value="2"/>
</dbReference>
<dbReference type="InterPro" id="IPR002035">
    <property type="entry name" value="VWF_A"/>
</dbReference>
<organism evidence="3">
    <name type="scientific">Colubraria reticulata</name>
    <dbReference type="NCBI Taxonomy" id="604273"/>
    <lineage>
        <taxon>Eukaryota</taxon>
        <taxon>Metazoa</taxon>
        <taxon>Spiralia</taxon>
        <taxon>Lophotrochozoa</taxon>
        <taxon>Mollusca</taxon>
        <taxon>Gastropoda</taxon>
        <taxon>Caenogastropoda</taxon>
        <taxon>Neogastropoda</taxon>
        <taxon>Buccinoidea</taxon>
        <taxon>Buccinidae</taxon>
        <taxon>Colubraria</taxon>
    </lineage>
</organism>
<accession>A0AA96ZQD7</accession>
<keyword evidence="1" id="KW-0732">Signal</keyword>
<name>A0AA96ZQD7_9CAEN</name>
<dbReference type="PROSITE" id="PS50234">
    <property type="entry name" value="VWFA"/>
    <property type="match status" value="2"/>
</dbReference>
<dbReference type="InterPro" id="IPR050525">
    <property type="entry name" value="ECM_Assembly_Org"/>
</dbReference>